<dbReference type="SUPFAM" id="SSF161098">
    <property type="entry name" value="MetI-like"/>
    <property type="match status" value="1"/>
</dbReference>
<comment type="similarity">
    <text evidence="2">Belongs to the binding-protein-dependent transport system permease family. CysTW subfamily.</text>
</comment>
<evidence type="ECO:0000256" key="3">
    <source>
        <dbReference type="ARBA" id="ARBA00022448"/>
    </source>
</evidence>
<evidence type="ECO:0000313" key="11">
    <source>
        <dbReference type="Proteomes" id="UP000647416"/>
    </source>
</evidence>
<evidence type="ECO:0000256" key="6">
    <source>
        <dbReference type="ARBA" id="ARBA00022989"/>
    </source>
</evidence>
<dbReference type="GO" id="GO:0005886">
    <property type="term" value="C:plasma membrane"/>
    <property type="evidence" value="ECO:0007669"/>
    <property type="project" value="UniProtKB-SubCell"/>
</dbReference>
<evidence type="ECO:0000256" key="2">
    <source>
        <dbReference type="ARBA" id="ARBA00007069"/>
    </source>
</evidence>
<name>A0A926F8S4_9FIRM</name>
<gene>
    <name evidence="10" type="ORF">H8706_00990</name>
</gene>
<comment type="subcellular location">
    <subcellularLocation>
        <location evidence="1 8">Cell membrane</location>
        <topology evidence="1 8">Multi-pass membrane protein</topology>
    </subcellularLocation>
</comment>
<keyword evidence="3 8" id="KW-0813">Transport</keyword>
<keyword evidence="7 8" id="KW-0472">Membrane</keyword>
<feature type="transmembrane region" description="Helical" evidence="8">
    <location>
        <begin position="184"/>
        <end position="206"/>
    </location>
</feature>
<keyword evidence="11" id="KW-1185">Reference proteome</keyword>
<evidence type="ECO:0000313" key="10">
    <source>
        <dbReference type="EMBL" id="MBC8595446.1"/>
    </source>
</evidence>
<proteinExistence type="inferred from homology"/>
<dbReference type="PANTHER" id="PTHR43848:SF2">
    <property type="entry name" value="PUTRESCINE TRANSPORT SYSTEM PERMEASE PROTEIN POTI"/>
    <property type="match status" value="1"/>
</dbReference>
<dbReference type="PANTHER" id="PTHR43848">
    <property type="entry name" value="PUTRESCINE TRANSPORT SYSTEM PERMEASE PROTEIN POTI"/>
    <property type="match status" value="1"/>
</dbReference>
<evidence type="ECO:0000259" key="9">
    <source>
        <dbReference type="PROSITE" id="PS50928"/>
    </source>
</evidence>
<dbReference type="EMBL" id="JACRTE010000001">
    <property type="protein sequence ID" value="MBC8595446.1"/>
    <property type="molecule type" value="Genomic_DNA"/>
</dbReference>
<accession>A0A926F8S4</accession>
<evidence type="ECO:0000256" key="4">
    <source>
        <dbReference type="ARBA" id="ARBA00022475"/>
    </source>
</evidence>
<sequence>MYAPIAVMMIYSFNDSRSRTTQWKGFTLKWYFKLFEDSQILKALQTTLIVALVSAVIATVIGTLAAIGISRMGKKLKSAVMGVTYLPVLNPDIVTGISLMILFVFLRIKLGKYSLLLSHIAFNIPYVIISVLPKFTQLNKSVYEVALDLGATPQYAYRKVVLPEIMPGIITGFLLSVTLSVDDFVISFFTAGTGATNLSIYIYSAISKKYNPSINALSTIMFVVIFTLLLVINSRNNKDDKKIKGDIAQ</sequence>
<dbReference type="InterPro" id="IPR000515">
    <property type="entry name" value="MetI-like"/>
</dbReference>
<keyword evidence="6 8" id="KW-1133">Transmembrane helix</keyword>
<dbReference type="GO" id="GO:0055085">
    <property type="term" value="P:transmembrane transport"/>
    <property type="evidence" value="ECO:0007669"/>
    <property type="project" value="InterPro"/>
</dbReference>
<evidence type="ECO:0000256" key="8">
    <source>
        <dbReference type="RuleBase" id="RU363032"/>
    </source>
</evidence>
<dbReference type="CDD" id="cd06261">
    <property type="entry name" value="TM_PBP2"/>
    <property type="match status" value="1"/>
</dbReference>
<evidence type="ECO:0000256" key="5">
    <source>
        <dbReference type="ARBA" id="ARBA00022692"/>
    </source>
</evidence>
<dbReference type="InterPro" id="IPR035906">
    <property type="entry name" value="MetI-like_sf"/>
</dbReference>
<keyword evidence="4" id="KW-1003">Cell membrane</keyword>
<protein>
    <submittedName>
        <fullName evidence="10">ABC transporter permease</fullName>
    </submittedName>
</protein>
<comment type="caution">
    <text evidence="10">The sequence shown here is derived from an EMBL/GenBank/DDBJ whole genome shotgun (WGS) entry which is preliminary data.</text>
</comment>
<feature type="transmembrane region" description="Helical" evidence="8">
    <location>
        <begin position="212"/>
        <end position="232"/>
    </location>
</feature>
<dbReference type="AlphaFoldDB" id="A0A926F8S4"/>
<evidence type="ECO:0000256" key="1">
    <source>
        <dbReference type="ARBA" id="ARBA00004651"/>
    </source>
</evidence>
<dbReference type="InterPro" id="IPR051789">
    <property type="entry name" value="Bact_Polyamine_Transport"/>
</dbReference>
<feature type="transmembrane region" description="Helical" evidence="8">
    <location>
        <begin position="115"/>
        <end position="135"/>
    </location>
</feature>
<keyword evidence="5 8" id="KW-0812">Transmembrane</keyword>
<dbReference type="Proteomes" id="UP000647416">
    <property type="component" value="Unassembled WGS sequence"/>
</dbReference>
<feature type="transmembrane region" description="Helical" evidence="8">
    <location>
        <begin position="155"/>
        <end position="177"/>
    </location>
</feature>
<reference evidence="10" key="1">
    <citation type="submission" date="2020-08" db="EMBL/GenBank/DDBJ databases">
        <title>Genome public.</title>
        <authorList>
            <person name="Liu C."/>
            <person name="Sun Q."/>
        </authorList>
    </citation>
    <scope>NUCLEOTIDE SEQUENCE</scope>
    <source>
        <strain evidence="10">NSJ-50</strain>
    </source>
</reference>
<feature type="transmembrane region" description="Helical" evidence="8">
    <location>
        <begin position="89"/>
        <end position="108"/>
    </location>
</feature>
<organism evidence="10 11">
    <name type="scientific">Qingrenia yutianensis</name>
    <dbReference type="NCBI Taxonomy" id="2763676"/>
    <lineage>
        <taxon>Bacteria</taxon>
        <taxon>Bacillati</taxon>
        <taxon>Bacillota</taxon>
        <taxon>Clostridia</taxon>
        <taxon>Eubacteriales</taxon>
        <taxon>Oscillospiraceae</taxon>
        <taxon>Qingrenia</taxon>
    </lineage>
</organism>
<evidence type="ECO:0000256" key="7">
    <source>
        <dbReference type="ARBA" id="ARBA00023136"/>
    </source>
</evidence>
<dbReference type="Pfam" id="PF00528">
    <property type="entry name" value="BPD_transp_1"/>
    <property type="match status" value="1"/>
</dbReference>
<dbReference type="Gene3D" id="1.10.3720.10">
    <property type="entry name" value="MetI-like"/>
    <property type="match status" value="1"/>
</dbReference>
<feature type="domain" description="ABC transmembrane type-1" evidence="9">
    <location>
        <begin position="44"/>
        <end position="232"/>
    </location>
</feature>
<dbReference type="RefSeq" id="WP_178347565.1">
    <property type="nucleotide sequence ID" value="NZ_JACRTE010000001.1"/>
</dbReference>
<dbReference type="PROSITE" id="PS50928">
    <property type="entry name" value="ABC_TM1"/>
    <property type="match status" value="1"/>
</dbReference>
<feature type="transmembrane region" description="Helical" evidence="8">
    <location>
        <begin position="48"/>
        <end position="69"/>
    </location>
</feature>